<reference evidence="1" key="1">
    <citation type="submission" date="2020-09" db="EMBL/GenBank/DDBJ databases">
        <title>A novel bacterium of genus Paenibacillus, isolated from South China Sea.</title>
        <authorList>
            <person name="Huang H."/>
            <person name="Mo K."/>
            <person name="Hu Y."/>
        </authorList>
    </citation>
    <scope>NUCLEOTIDE SEQUENCE</scope>
    <source>
        <strain evidence="1">IB182493</strain>
    </source>
</reference>
<dbReference type="Proteomes" id="UP000632125">
    <property type="component" value="Unassembled WGS sequence"/>
</dbReference>
<dbReference type="RefSeq" id="WP_190857383.1">
    <property type="nucleotide sequence ID" value="NZ_JACXIY010000001.1"/>
</dbReference>
<proteinExistence type="predicted"/>
<comment type="caution">
    <text evidence="1">The sequence shown here is derived from an EMBL/GenBank/DDBJ whole genome shotgun (WGS) entry which is preliminary data.</text>
</comment>
<keyword evidence="2" id="KW-1185">Reference proteome</keyword>
<dbReference type="AlphaFoldDB" id="A0A927H484"/>
<gene>
    <name evidence="1" type="ORF">IDH41_00850</name>
</gene>
<sequence>MVESDNGVYIAWNVFEEYASKGSLVLRETVLYALNRLLPNKTLRTNLPAQGIVTLQRQAANNRYINHLLYGVPVRRGKSTEIIEDLVPVYDVEVELRLSNTVNNVYLAPQNTPLIFEQRDGTLRYKLPKLVCHQMVVIDI</sequence>
<accession>A0A927H484</accession>
<dbReference type="EMBL" id="JACXIY010000001">
    <property type="protein sequence ID" value="MBD2867107.1"/>
    <property type="molecule type" value="Genomic_DNA"/>
</dbReference>
<evidence type="ECO:0000313" key="2">
    <source>
        <dbReference type="Proteomes" id="UP000632125"/>
    </source>
</evidence>
<organism evidence="1 2">
    <name type="scientific">Paenibacillus arenilitoris</name>
    <dbReference type="NCBI Taxonomy" id="2772299"/>
    <lineage>
        <taxon>Bacteria</taxon>
        <taxon>Bacillati</taxon>
        <taxon>Bacillota</taxon>
        <taxon>Bacilli</taxon>
        <taxon>Bacillales</taxon>
        <taxon>Paenibacillaceae</taxon>
        <taxon>Paenibacillus</taxon>
    </lineage>
</organism>
<evidence type="ECO:0000313" key="1">
    <source>
        <dbReference type="EMBL" id="MBD2867107.1"/>
    </source>
</evidence>
<name>A0A927H484_9BACL</name>
<protein>
    <submittedName>
        <fullName evidence="1">Uncharacterized protein</fullName>
    </submittedName>
</protein>